<keyword evidence="1" id="KW-0812">Transmembrane</keyword>
<evidence type="ECO:0000313" key="2">
    <source>
        <dbReference type="EMBL" id="OBR38686.1"/>
    </source>
</evidence>
<dbReference type="Proteomes" id="UP000092164">
    <property type="component" value="Unassembled WGS sequence"/>
</dbReference>
<feature type="transmembrane region" description="Helical" evidence="1">
    <location>
        <begin position="67"/>
        <end position="87"/>
    </location>
</feature>
<evidence type="ECO:0008006" key="4">
    <source>
        <dbReference type="Google" id="ProtNLM"/>
    </source>
</evidence>
<feature type="transmembrane region" description="Helical" evidence="1">
    <location>
        <begin position="40"/>
        <end position="60"/>
    </location>
</feature>
<gene>
    <name evidence="2" type="ORF">A9200_03185</name>
</gene>
<accession>A0A1B7Z7M8</accession>
<organism evidence="2 3">
    <name type="scientific">Maribacter hydrothermalis</name>
    <dbReference type="NCBI Taxonomy" id="1836467"/>
    <lineage>
        <taxon>Bacteria</taxon>
        <taxon>Pseudomonadati</taxon>
        <taxon>Bacteroidota</taxon>
        <taxon>Flavobacteriia</taxon>
        <taxon>Flavobacteriales</taxon>
        <taxon>Flavobacteriaceae</taxon>
        <taxon>Maribacter</taxon>
    </lineage>
</organism>
<evidence type="ECO:0000313" key="3">
    <source>
        <dbReference type="Proteomes" id="UP000092164"/>
    </source>
</evidence>
<dbReference type="STRING" id="1836467.BTR34_00625"/>
<protein>
    <recommendedName>
        <fullName evidence="4">DoxX-like family protein</fullName>
    </recommendedName>
</protein>
<dbReference type="OrthoDB" id="826196at2"/>
<name>A0A1B7Z7M8_9FLAO</name>
<keyword evidence="3" id="KW-1185">Reference proteome</keyword>
<comment type="caution">
    <text evidence="2">The sequence shown here is derived from an EMBL/GenBank/DDBJ whole genome shotgun (WGS) entry which is preliminary data.</text>
</comment>
<evidence type="ECO:0000256" key="1">
    <source>
        <dbReference type="SAM" id="Phobius"/>
    </source>
</evidence>
<sequence length="114" mass="12649">MITKIISGILVLVILFMGVKQGLAMVQGKPEMINMFRAFGFDKIGVMVMGIVLLVSVVLISWSQTFVYGNFLMAATILFILCFQLHLGNIKGAAMEIPFLLLNMVAIYLKHPLK</sequence>
<reference evidence="3" key="1">
    <citation type="submission" date="2016-06" db="EMBL/GenBank/DDBJ databases">
        <authorList>
            <person name="Zhan P."/>
        </authorList>
    </citation>
    <scope>NUCLEOTIDE SEQUENCE [LARGE SCALE GENOMIC DNA]</scope>
    <source>
        <strain evidence="3">T28</strain>
    </source>
</reference>
<dbReference type="RefSeq" id="WP_068484508.1">
    <property type="nucleotide sequence ID" value="NZ_CP018760.1"/>
</dbReference>
<dbReference type="AlphaFoldDB" id="A0A1B7Z7M8"/>
<keyword evidence="1" id="KW-0472">Membrane</keyword>
<proteinExistence type="predicted"/>
<dbReference type="KEGG" id="mart:BTR34_00625"/>
<feature type="transmembrane region" description="Helical" evidence="1">
    <location>
        <begin position="93"/>
        <end position="109"/>
    </location>
</feature>
<keyword evidence="1" id="KW-1133">Transmembrane helix</keyword>
<dbReference type="EMBL" id="LZFP01000012">
    <property type="protein sequence ID" value="OBR38686.1"/>
    <property type="molecule type" value="Genomic_DNA"/>
</dbReference>